<dbReference type="PROSITE" id="PS00737">
    <property type="entry name" value="THIOLASE_2"/>
    <property type="match status" value="1"/>
</dbReference>
<dbReference type="PIRSF" id="PIRSF000429">
    <property type="entry name" value="Ac-CoA_Ac_transf"/>
    <property type="match status" value="1"/>
</dbReference>
<dbReference type="Gene3D" id="3.40.47.10">
    <property type="match status" value="2"/>
</dbReference>
<dbReference type="CDD" id="cd00751">
    <property type="entry name" value="thiolase"/>
    <property type="match status" value="1"/>
</dbReference>
<organism evidence="8 9">
    <name type="scientific">Nitratireductor mangrovi</name>
    <dbReference type="NCBI Taxonomy" id="2599600"/>
    <lineage>
        <taxon>Bacteria</taxon>
        <taxon>Pseudomonadati</taxon>
        <taxon>Pseudomonadota</taxon>
        <taxon>Alphaproteobacteria</taxon>
        <taxon>Hyphomicrobiales</taxon>
        <taxon>Phyllobacteriaceae</taxon>
        <taxon>Nitratireductor</taxon>
    </lineage>
</organism>
<sequence length="402" mass="42358">MADAYVYDAVRTPRGRGKKDGSLHEVPAVRLAAKTLEAVRDRNGLDTSKVDDIIFGCVDPVGEAGSVIPRAAAFEAGYATEAPGIQVSRFCASGLDAINLGAAKIAGGGDDIVIAGGVESMSRVGMGASGGAWFMDPSVGLPAYFMPQGVSADLIATKYGFSRDDVDAYAVESQKRADAAWKDGRFKDSVIPIKDQNGLNILDHDEHMRPTTDMQSLASLNPSFVMPGEMGGFNAVAVQRYPEIEGVNHVHHAGNSSGIVDGSAAVLLGSKKAGKTLGMKPRARIKAYTNVGSEPAIMLTGPVDVTEKLLKKAKMTLDDIDLFELNEAFASVVLRYMQAFDIDHDKINVNGGAIAMGHPLGATGAMIFGTVLDELERRDLNTALVTLCIGAGMGTATIIERV</sequence>
<dbReference type="InterPro" id="IPR020613">
    <property type="entry name" value="Thiolase_CS"/>
</dbReference>
<evidence type="ECO:0000259" key="6">
    <source>
        <dbReference type="Pfam" id="PF00108"/>
    </source>
</evidence>
<dbReference type="SUPFAM" id="SSF53901">
    <property type="entry name" value="Thiolase-like"/>
    <property type="match status" value="2"/>
</dbReference>
<dbReference type="InterPro" id="IPR002155">
    <property type="entry name" value="Thiolase"/>
</dbReference>
<accession>A0A5B8KXN3</accession>
<feature type="domain" description="Thiolase C-terminal" evidence="7">
    <location>
        <begin position="280"/>
        <end position="401"/>
    </location>
</feature>
<feature type="active site" description="Acyl-thioester intermediate" evidence="4">
    <location>
        <position position="91"/>
    </location>
</feature>
<keyword evidence="2 5" id="KW-0808">Transferase</keyword>
<evidence type="ECO:0000259" key="7">
    <source>
        <dbReference type="Pfam" id="PF02803"/>
    </source>
</evidence>
<evidence type="ECO:0000313" key="9">
    <source>
        <dbReference type="Proteomes" id="UP000321389"/>
    </source>
</evidence>
<dbReference type="InterPro" id="IPR020615">
    <property type="entry name" value="Thiolase_acyl_enz_int_AS"/>
</dbReference>
<protein>
    <submittedName>
        <fullName evidence="8">Acetyl-CoA C-acetyltransferase</fullName>
        <ecNumber evidence="8">2.3.1.9</ecNumber>
    </submittedName>
</protein>
<dbReference type="InterPro" id="IPR016039">
    <property type="entry name" value="Thiolase-like"/>
</dbReference>
<keyword evidence="9" id="KW-1185">Reference proteome</keyword>
<dbReference type="PROSITE" id="PS00098">
    <property type="entry name" value="THIOLASE_1"/>
    <property type="match status" value="1"/>
</dbReference>
<dbReference type="PANTHER" id="PTHR43365">
    <property type="entry name" value="BLR7806 PROTEIN"/>
    <property type="match status" value="1"/>
</dbReference>
<reference evidence="8" key="1">
    <citation type="submission" date="2020-04" db="EMBL/GenBank/DDBJ databases">
        <title>Nitratireductor sp. nov. isolated from mangrove soil.</title>
        <authorList>
            <person name="Ye Y."/>
        </authorList>
    </citation>
    <scope>NUCLEOTIDE SEQUENCE</scope>
    <source>
        <strain evidence="8">SY7</strain>
    </source>
</reference>
<dbReference type="GO" id="GO:0003985">
    <property type="term" value="F:acetyl-CoA C-acetyltransferase activity"/>
    <property type="evidence" value="ECO:0007669"/>
    <property type="project" value="UniProtKB-EC"/>
</dbReference>
<feature type="active site" description="Proton acceptor" evidence="4">
    <location>
        <position position="388"/>
    </location>
</feature>
<evidence type="ECO:0000256" key="4">
    <source>
        <dbReference type="PIRSR" id="PIRSR000429-1"/>
    </source>
</evidence>
<dbReference type="PROSITE" id="PS00099">
    <property type="entry name" value="THIOLASE_3"/>
    <property type="match status" value="1"/>
</dbReference>
<dbReference type="EMBL" id="CP042301">
    <property type="protein sequence ID" value="QDZ00276.1"/>
    <property type="molecule type" value="Genomic_DNA"/>
</dbReference>
<dbReference type="OrthoDB" id="9764638at2"/>
<dbReference type="NCBIfam" id="NF006090">
    <property type="entry name" value="PRK08242.1"/>
    <property type="match status" value="1"/>
</dbReference>
<dbReference type="NCBIfam" id="TIGR01930">
    <property type="entry name" value="AcCoA-C-Actrans"/>
    <property type="match status" value="1"/>
</dbReference>
<evidence type="ECO:0000256" key="5">
    <source>
        <dbReference type="RuleBase" id="RU003557"/>
    </source>
</evidence>
<dbReference type="PANTHER" id="PTHR43365:SF1">
    <property type="entry name" value="ACETYL-COA C-ACYLTRANSFERASE"/>
    <property type="match status" value="1"/>
</dbReference>
<feature type="domain" description="Thiolase N-terminal" evidence="6">
    <location>
        <begin position="5"/>
        <end position="232"/>
    </location>
</feature>
<dbReference type="Proteomes" id="UP000321389">
    <property type="component" value="Chromosome"/>
</dbReference>
<proteinExistence type="inferred from homology"/>
<evidence type="ECO:0000256" key="2">
    <source>
        <dbReference type="ARBA" id="ARBA00022679"/>
    </source>
</evidence>
<dbReference type="InterPro" id="IPR020616">
    <property type="entry name" value="Thiolase_N"/>
</dbReference>
<comment type="similarity">
    <text evidence="1 5">Belongs to the thiolase-like superfamily. Thiolase family.</text>
</comment>
<dbReference type="AlphaFoldDB" id="A0A5B8KXN3"/>
<dbReference type="Pfam" id="PF00108">
    <property type="entry name" value="Thiolase_N"/>
    <property type="match status" value="1"/>
</dbReference>
<evidence type="ECO:0000313" key="8">
    <source>
        <dbReference type="EMBL" id="QDZ00276.1"/>
    </source>
</evidence>
<evidence type="ECO:0000256" key="3">
    <source>
        <dbReference type="ARBA" id="ARBA00023315"/>
    </source>
</evidence>
<evidence type="ECO:0000256" key="1">
    <source>
        <dbReference type="ARBA" id="ARBA00010982"/>
    </source>
</evidence>
<dbReference type="InterPro" id="IPR020610">
    <property type="entry name" value="Thiolase_AS"/>
</dbReference>
<name>A0A5B8KXN3_9HYPH</name>
<dbReference type="InterPro" id="IPR020617">
    <property type="entry name" value="Thiolase_C"/>
</dbReference>
<dbReference type="RefSeq" id="WP_146298924.1">
    <property type="nucleotide sequence ID" value="NZ_CP042301.2"/>
</dbReference>
<dbReference type="EC" id="2.3.1.9" evidence="8"/>
<gene>
    <name evidence="8" type="ORF">FQ775_07735</name>
</gene>
<dbReference type="Pfam" id="PF02803">
    <property type="entry name" value="Thiolase_C"/>
    <property type="match status" value="1"/>
</dbReference>
<feature type="active site" description="Proton acceptor" evidence="4">
    <location>
        <position position="358"/>
    </location>
</feature>
<dbReference type="KEGG" id="niy:FQ775_07735"/>
<keyword evidence="3 5" id="KW-0012">Acyltransferase</keyword>